<feature type="domain" description="Amidohydrolase-related" evidence="2">
    <location>
        <begin position="351"/>
        <end position="411"/>
    </location>
</feature>
<evidence type="ECO:0000313" key="3">
    <source>
        <dbReference type="EMBL" id="MFC3809831.1"/>
    </source>
</evidence>
<keyword evidence="4" id="KW-1185">Reference proteome</keyword>
<feature type="signal peptide" evidence="1">
    <location>
        <begin position="1"/>
        <end position="22"/>
    </location>
</feature>
<dbReference type="Gene3D" id="2.30.40.10">
    <property type="entry name" value="Urease, subunit C, domain 1"/>
    <property type="match status" value="1"/>
</dbReference>
<dbReference type="PANTHER" id="PTHR43135">
    <property type="entry name" value="ALPHA-D-RIBOSE 1-METHYLPHOSPHONATE 5-TRIPHOSPHATE DIPHOSPHATASE"/>
    <property type="match status" value="1"/>
</dbReference>
<dbReference type="PANTHER" id="PTHR43135:SF3">
    <property type="entry name" value="ALPHA-D-RIBOSE 1-METHYLPHOSPHONATE 5-TRIPHOSPHATE DIPHOSPHATASE"/>
    <property type="match status" value="1"/>
</dbReference>
<dbReference type="InterPro" id="IPR051781">
    <property type="entry name" value="Metallo-dep_Hydrolase"/>
</dbReference>
<evidence type="ECO:0000313" key="4">
    <source>
        <dbReference type="Proteomes" id="UP001595616"/>
    </source>
</evidence>
<dbReference type="InterPro" id="IPR011059">
    <property type="entry name" value="Metal-dep_hydrolase_composite"/>
</dbReference>
<dbReference type="Pfam" id="PF01979">
    <property type="entry name" value="Amidohydro_1"/>
    <property type="match status" value="1"/>
</dbReference>
<dbReference type="RefSeq" id="WP_379835395.1">
    <property type="nucleotide sequence ID" value="NZ_JBHRYQ010000001.1"/>
</dbReference>
<dbReference type="SUPFAM" id="SSF51338">
    <property type="entry name" value="Composite domain of metallo-dependent hydrolases"/>
    <property type="match status" value="1"/>
</dbReference>
<proteinExistence type="predicted"/>
<dbReference type="InterPro" id="IPR032466">
    <property type="entry name" value="Metal_Hydrolase"/>
</dbReference>
<evidence type="ECO:0000259" key="2">
    <source>
        <dbReference type="Pfam" id="PF01979"/>
    </source>
</evidence>
<dbReference type="Gene3D" id="3.20.20.140">
    <property type="entry name" value="Metal-dependent hydrolases"/>
    <property type="match status" value="1"/>
</dbReference>
<protein>
    <submittedName>
        <fullName evidence="3">Amidohydrolase family protein</fullName>
    </submittedName>
</protein>
<comment type="caution">
    <text evidence="3">The sequence shown here is derived from an EMBL/GenBank/DDBJ whole genome shotgun (WGS) entry which is preliminary data.</text>
</comment>
<gene>
    <name evidence="3" type="ORF">ACFOOI_04115</name>
</gene>
<dbReference type="EMBL" id="JBHRYQ010000001">
    <property type="protein sequence ID" value="MFC3809831.1"/>
    <property type="molecule type" value="Genomic_DNA"/>
</dbReference>
<dbReference type="SUPFAM" id="SSF51556">
    <property type="entry name" value="Metallo-dependent hydrolases"/>
    <property type="match status" value="1"/>
</dbReference>
<dbReference type="InterPro" id="IPR006680">
    <property type="entry name" value="Amidohydro-rel"/>
</dbReference>
<dbReference type="Proteomes" id="UP001595616">
    <property type="component" value="Unassembled WGS sequence"/>
</dbReference>
<sequence length="434" mass="48058">MKLNIISISSVCLFLSSLGLFAQNPAVGVQMKNQTAFINSEIYTGTGEVIKNGILVVEKGKILDIGSTDLISKYPNAIIVDVKGKHIYPGIISPNNQLGLNEIAAVRTTQDYQEIGKFNPNVRALIAYNTDSEVIPTVRGNGVLITQVTPEGGTIPGRSSVMNLDGWNWEDAVLKADDGVWLNWPAKMANSFNMETFTRERKKNEKYAPEIEELNTFFTQAKNYQSNPKDFDNLKFSALADVFTSTTRLYINVGGEKEVLDAISFCKKFEIKYPVIVGEVSSEIALNMLKESNIPVLLPTTHRIPESVDADVWEAYKLPAKLFAKGILVGMYYNESYWRTRNLPYVAGNAAGHGLTKAEALKMITLNNAKILGIDKMVGSLEKGKNATFIISTGDILDMRTSKVEQAFINGAEVNLDDKQKRLAEKYNSKYGIK</sequence>
<name>A0ABV7YSK0_9BACT</name>
<reference evidence="4" key="1">
    <citation type="journal article" date="2019" name="Int. J. Syst. Evol. Microbiol.">
        <title>The Global Catalogue of Microorganisms (GCM) 10K type strain sequencing project: providing services to taxonomists for standard genome sequencing and annotation.</title>
        <authorList>
            <consortium name="The Broad Institute Genomics Platform"/>
            <consortium name="The Broad Institute Genome Sequencing Center for Infectious Disease"/>
            <person name="Wu L."/>
            <person name="Ma J."/>
        </authorList>
    </citation>
    <scope>NUCLEOTIDE SEQUENCE [LARGE SCALE GENOMIC DNA]</scope>
    <source>
        <strain evidence="4">CECT 7956</strain>
    </source>
</reference>
<evidence type="ECO:0000256" key="1">
    <source>
        <dbReference type="SAM" id="SignalP"/>
    </source>
</evidence>
<organism evidence="3 4">
    <name type="scientific">Lacihabitans lacunae</name>
    <dbReference type="NCBI Taxonomy" id="1028214"/>
    <lineage>
        <taxon>Bacteria</taxon>
        <taxon>Pseudomonadati</taxon>
        <taxon>Bacteroidota</taxon>
        <taxon>Cytophagia</taxon>
        <taxon>Cytophagales</taxon>
        <taxon>Leadbetterellaceae</taxon>
        <taxon>Lacihabitans</taxon>
    </lineage>
</organism>
<accession>A0ABV7YSK0</accession>
<keyword evidence="1" id="KW-0732">Signal</keyword>
<feature type="chain" id="PRO_5046202099" evidence="1">
    <location>
        <begin position="23"/>
        <end position="434"/>
    </location>
</feature>